<dbReference type="Proteomes" id="UP000464468">
    <property type="component" value="Chromosome"/>
</dbReference>
<evidence type="ECO:0000313" key="4">
    <source>
        <dbReference type="Proteomes" id="UP000464468"/>
    </source>
</evidence>
<dbReference type="InterPro" id="IPR043128">
    <property type="entry name" value="Rev_trsase/Diguanyl_cyclase"/>
</dbReference>
<evidence type="ECO:0000313" key="3">
    <source>
        <dbReference type="EMBL" id="QHL90427.1"/>
    </source>
</evidence>
<dbReference type="InterPro" id="IPR001633">
    <property type="entry name" value="EAL_dom"/>
</dbReference>
<dbReference type="EMBL" id="CP047895">
    <property type="protein sequence ID" value="QHL90427.1"/>
    <property type="molecule type" value="Genomic_DNA"/>
</dbReference>
<accession>A0A7Z2NVD9</accession>
<dbReference type="InterPro" id="IPR029787">
    <property type="entry name" value="Nucleotide_cyclase"/>
</dbReference>
<dbReference type="SUPFAM" id="SSF55073">
    <property type="entry name" value="Nucleotide cyclase"/>
    <property type="match status" value="1"/>
</dbReference>
<dbReference type="PROSITE" id="PS50887">
    <property type="entry name" value="GGDEF"/>
    <property type="match status" value="1"/>
</dbReference>
<dbReference type="InterPro" id="IPR035919">
    <property type="entry name" value="EAL_sf"/>
</dbReference>
<sequence>MHCVQPLPAPARAEPVTLTLDASALQLARVRAHLLEALPVAAGVIGRDAEGRPELVAGNTALSAIDLGGDCPLVDRPGLADPIRTLIAGSGDVITLDWVDGDQITGRHYGVRIARIFQLDAAGPRFLITLIDRTAERATEKSLRLEMFNDSLTGLLNRAGFSDRLEAELADAVPGSFAVIVIDLLRFSRINESIGAISGDELLITVARRLLTVLAPGDVIARTGGDEFGLLVRVGTGDDAVRQMAERIHGVFAEPCRLSGLEIRIGCAVGCAMLEEDCDGDELVRRAQFAVKRAKATGRTELYTPRDFHRARRAFTIETALRRAIEADRLRLHFQPVVELGTGRLTGFEALARWEDNGINMSPAEFIPVAEQSGLIVPLGRWVLDAALATLKGWDARAGLTQTLGVAVNVSALQMARDDVAAMVASSLAAHGLDGRRLTLELTESSIVQDPDGASRTMHDLKALDTVLALDDFGTGYSSLAYLQRLPLDCLKIDRSFVTDMLANRDNLAIVRAVLSLAQALGLRTTAEGVETPELARMLAALGCTHAQGYVYAPALPADEALSFAQSWSSLA</sequence>
<name>A0A7Z2NVD9_9SPHN</name>
<evidence type="ECO:0000259" key="2">
    <source>
        <dbReference type="PROSITE" id="PS50887"/>
    </source>
</evidence>
<protein>
    <submittedName>
        <fullName evidence="3">EAL domain-containing protein</fullName>
    </submittedName>
</protein>
<dbReference type="Pfam" id="PF00563">
    <property type="entry name" value="EAL"/>
    <property type="match status" value="1"/>
</dbReference>
<dbReference type="SMART" id="SM00267">
    <property type="entry name" value="GGDEF"/>
    <property type="match status" value="1"/>
</dbReference>
<dbReference type="CDD" id="cd01948">
    <property type="entry name" value="EAL"/>
    <property type="match status" value="1"/>
</dbReference>
<dbReference type="PROSITE" id="PS50883">
    <property type="entry name" value="EAL"/>
    <property type="match status" value="1"/>
</dbReference>
<dbReference type="Gene3D" id="3.20.20.450">
    <property type="entry name" value="EAL domain"/>
    <property type="match status" value="1"/>
</dbReference>
<dbReference type="SUPFAM" id="SSF141868">
    <property type="entry name" value="EAL domain-like"/>
    <property type="match status" value="1"/>
</dbReference>
<evidence type="ECO:0000259" key="1">
    <source>
        <dbReference type="PROSITE" id="PS50883"/>
    </source>
</evidence>
<dbReference type="PANTHER" id="PTHR33121">
    <property type="entry name" value="CYCLIC DI-GMP PHOSPHODIESTERASE PDEF"/>
    <property type="match status" value="1"/>
</dbReference>
<dbReference type="PANTHER" id="PTHR33121:SF79">
    <property type="entry name" value="CYCLIC DI-GMP PHOSPHODIESTERASE PDED-RELATED"/>
    <property type="match status" value="1"/>
</dbReference>
<dbReference type="InterPro" id="IPR000160">
    <property type="entry name" value="GGDEF_dom"/>
</dbReference>
<dbReference type="SMART" id="SM00052">
    <property type="entry name" value="EAL"/>
    <property type="match status" value="1"/>
</dbReference>
<dbReference type="CDD" id="cd01949">
    <property type="entry name" value="GGDEF"/>
    <property type="match status" value="1"/>
</dbReference>
<dbReference type="Pfam" id="PF00990">
    <property type="entry name" value="GGDEF"/>
    <property type="match status" value="1"/>
</dbReference>
<organism evidence="3 4">
    <name type="scientific">Sphingomonas changnyeongensis</name>
    <dbReference type="NCBI Taxonomy" id="2698679"/>
    <lineage>
        <taxon>Bacteria</taxon>
        <taxon>Pseudomonadati</taxon>
        <taxon>Pseudomonadota</taxon>
        <taxon>Alphaproteobacteria</taxon>
        <taxon>Sphingomonadales</taxon>
        <taxon>Sphingomonadaceae</taxon>
        <taxon>Sphingomonas</taxon>
    </lineage>
</organism>
<proteinExistence type="predicted"/>
<dbReference type="KEGG" id="schy:GVO57_05715"/>
<keyword evidence="4" id="KW-1185">Reference proteome</keyword>
<reference evidence="3 4" key="1">
    <citation type="submission" date="2020-01" db="EMBL/GenBank/DDBJ databases">
        <title>Sphingomonas sp. C33 whole genome sequece.</title>
        <authorList>
            <person name="Park C."/>
        </authorList>
    </citation>
    <scope>NUCLEOTIDE SEQUENCE [LARGE SCALE GENOMIC DNA]</scope>
    <source>
        <strain evidence="3 4">C33</strain>
    </source>
</reference>
<gene>
    <name evidence="3" type="ORF">GVO57_05715</name>
</gene>
<dbReference type="NCBIfam" id="TIGR00254">
    <property type="entry name" value="GGDEF"/>
    <property type="match status" value="1"/>
</dbReference>
<dbReference type="GO" id="GO:0071111">
    <property type="term" value="F:cyclic-guanylate-specific phosphodiesterase activity"/>
    <property type="evidence" value="ECO:0007669"/>
    <property type="project" value="InterPro"/>
</dbReference>
<feature type="domain" description="GGDEF" evidence="2">
    <location>
        <begin position="175"/>
        <end position="307"/>
    </location>
</feature>
<feature type="domain" description="EAL" evidence="1">
    <location>
        <begin position="314"/>
        <end position="569"/>
    </location>
</feature>
<dbReference type="AlphaFoldDB" id="A0A7Z2NVD9"/>
<dbReference type="InterPro" id="IPR050706">
    <property type="entry name" value="Cyclic-di-GMP_PDE-like"/>
</dbReference>
<dbReference type="Gene3D" id="3.30.70.270">
    <property type="match status" value="1"/>
</dbReference>